<proteinExistence type="predicted"/>
<dbReference type="Proteomes" id="UP001364156">
    <property type="component" value="Chromosome"/>
</dbReference>
<keyword evidence="2" id="KW-1185">Reference proteome</keyword>
<gene>
    <name evidence="1" type="ORF">RZ517_15090</name>
</gene>
<dbReference type="Pfam" id="PF14384">
    <property type="entry name" value="BrnA_antitoxin"/>
    <property type="match status" value="1"/>
</dbReference>
<name>A0ABZ2HJH6_9RHOB</name>
<sequence length="123" mass="14323">MARMSKIERTSRDVLMRNLIYLTQEKWIPRAISDELPEDWHSLLHDVEVTEKKQKLTLYLDRSVAKFFRDMGVGYQARINAVLSTFARMHITRHVELEKQLNKVLELGTGPGKAHAEWDGMGE</sequence>
<evidence type="ECO:0000313" key="1">
    <source>
        <dbReference type="EMBL" id="WWR46081.1"/>
    </source>
</evidence>
<evidence type="ECO:0000313" key="2">
    <source>
        <dbReference type="Proteomes" id="UP001364156"/>
    </source>
</evidence>
<dbReference type="RefSeq" id="WP_338548978.1">
    <property type="nucleotide sequence ID" value="NZ_CP146069.1"/>
</dbReference>
<accession>A0ABZ2HJH6</accession>
<protein>
    <submittedName>
        <fullName evidence="1">BrnA antitoxin family protein</fullName>
    </submittedName>
</protein>
<reference evidence="1 2" key="1">
    <citation type="submission" date="2023-10" db="EMBL/GenBank/DDBJ databases">
        <title>Roseovarius strain S88 nov., isolated from a marine algae.</title>
        <authorList>
            <person name="Lee M.W."/>
            <person name="Lee J.K."/>
            <person name="Kim J.M."/>
            <person name="Choi D.G."/>
            <person name="Baek J.H."/>
            <person name="Bayburt H."/>
            <person name="Jung J.J."/>
            <person name="Han D.M."/>
            <person name="Jeon C.O."/>
        </authorList>
    </citation>
    <scope>NUCLEOTIDE SEQUENCE [LARGE SCALE GENOMIC DNA]</scope>
    <source>
        <strain evidence="1 2">S88</strain>
    </source>
</reference>
<dbReference type="InterPro" id="IPR025528">
    <property type="entry name" value="BrnA_antitoxin"/>
</dbReference>
<organism evidence="1 2">
    <name type="scientific">Roseovarius phycicola</name>
    <dbReference type="NCBI Taxonomy" id="3080976"/>
    <lineage>
        <taxon>Bacteria</taxon>
        <taxon>Pseudomonadati</taxon>
        <taxon>Pseudomonadota</taxon>
        <taxon>Alphaproteobacteria</taxon>
        <taxon>Rhodobacterales</taxon>
        <taxon>Roseobacteraceae</taxon>
        <taxon>Roseovarius</taxon>
    </lineage>
</organism>
<dbReference type="EMBL" id="CP146069">
    <property type="protein sequence ID" value="WWR46081.1"/>
    <property type="molecule type" value="Genomic_DNA"/>
</dbReference>